<protein>
    <submittedName>
        <fullName evidence="1">Uncharacterized protein</fullName>
    </submittedName>
</protein>
<evidence type="ECO:0000313" key="1">
    <source>
        <dbReference type="EMBL" id="KAJ9578289.1"/>
    </source>
</evidence>
<keyword evidence="2" id="KW-1185">Reference proteome</keyword>
<sequence>TKSPTTAAALGRKVIATVLKLQITTVSLMSVSIVVICNFSTVDSAPYQRLAGRIRVTLAEGPPILTQSKASGER</sequence>
<reference evidence="1" key="2">
    <citation type="submission" date="2023-05" db="EMBL/GenBank/DDBJ databases">
        <authorList>
            <person name="Fouks B."/>
        </authorList>
    </citation>
    <scope>NUCLEOTIDE SEQUENCE</scope>
    <source>
        <strain evidence="1">Stay&amp;Tobe</strain>
        <tissue evidence="1">Testes</tissue>
    </source>
</reference>
<gene>
    <name evidence="1" type="ORF">L9F63_005510</name>
</gene>
<dbReference type="EMBL" id="JASPKZ010008895">
    <property type="protein sequence ID" value="KAJ9578289.1"/>
    <property type="molecule type" value="Genomic_DNA"/>
</dbReference>
<name>A0AAD7ZD12_DIPPU</name>
<accession>A0AAD7ZD12</accession>
<dbReference type="Proteomes" id="UP001233999">
    <property type="component" value="Unassembled WGS sequence"/>
</dbReference>
<feature type="non-terminal residue" evidence="1">
    <location>
        <position position="1"/>
    </location>
</feature>
<dbReference type="AlphaFoldDB" id="A0AAD7ZD12"/>
<proteinExistence type="predicted"/>
<organism evidence="1 2">
    <name type="scientific">Diploptera punctata</name>
    <name type="common">Pacific beetle cockroach</name>
    <dbReference type="NCBI Taxonomy" id="6984"/>
    <lineage>
        <taxon>Eukaryota</taxon>
        <taxon>Metazoa</taxon>
        <taxon>Ecdysozoa</taxon>
        <taxon>Arthropoda</taxon>
        <taxon>Hexapoda</taxon>
        <taxon>Insecta</taxon>
        <taxon>Pterygota</taxon>
        <taxon>Neoptera</taxon>
        <taxon>Polyneoptera</taxon>
        <taxon>Dictyoptera</taxon>
        <taxon>Blattodea</taxon>
        <taxon>Blaberoidea</taxon>
        <taxon>Blaberidae</taxon>
        <taxon>Diplopterinae</taxon>
        <taxon>Diploptera</taxon>
    </lineage>
</organism>
<reference evidence="1" key="1">
    <citation type="journal article" date="2023" name="IScience">
        <title>Live-bearing cockroach genome reveals convergent evolutionary mechanisms linked to viviparity in insects and beyond.</title>
        <authorList>
            <person name="Fouks B."/>
            <person name="Harrison M.C."/>
            <person name="Mikhailova A.A."/>
            <person name="Marchal E."/>
            <person name="English S."/>
            <person name="Carruthers M."/>
            <person name="Jennings E.C."/>
            <person name="Chiamaka E.L."/>
            <person name="Frigard R.A."/>
            <person name="Pippel M."/>
            <person name="Attardo G.M."/>
            <person name="Benoit J.B."/>
            <person name="Bornberg-Bauer E."/>
            <person name="Tobe S.S."/>
        </authorList>
    </citation>
    <scope>NUCLEOTIDE SEQUENCE</scope>
    <source>
        <strain evidence="1">Stay&amp;Tobe</strain>
    </source>
</reference>
<comment type="caution">
    <text evidence="1">The sequence shown here is derived from an EMBL/GenBank/DDBJ whole genome shotgun (WGS) entry which is preliminary data.</text>
</comment>
<feature type="non-terminal residue" evidence="1">
    <location>
        <position position="74"/>
    </location>
</feature>
<evidence type="ECO:0000313" key="2">
    <source>
        <dbReference type="Proteomes" id="UP001233999"/>
    </source>
</evidence>